<sequence>MTDDAHILVVGAGGGNEISALSQTDPTWQFTGVDPSQKMLTVAQSKVESLGIEHRVRLHNGVVQELPIYPYSAATSLLVMHFLPDDGTKLDYLKAIAARLQPGSPFVLVDSQGDKQSEVFKRLVDGWQKRAQMAGMASQRLNELADGMWQHIQCIPDERTLELLAQAGFTNITRFYTAFTFAGWFAFAA</sequence>
<dbReference type="GO" id="GO:0032259">
    <property type="term" value="P:methylation"/>
    <property type="evidence" value="ECO:0007669"/>
    <property type="project" value="UniProtKB-KW"/>
</dbReference>
<evidence type="ECO:0000256" key="1">
    <source>
        <dbReference type="ARBA" id="ARBA00022679"/>
    </source>
</evidence>
<dbReference type="EMBL" id="JAHHHV010000072">
    <property type="protein sequence ID" value="MBW4466911.1"/>
    <property type="molecule type" value="Genomic_DNA"/>
</dbReference>
<dbReference type="InterPro" id="IPR029063">
    <property type="entry name" value="SAM-dependent_MTases_sf"/>
</dbReference>
<dbReference type="GO" id="GO:0008168">
    <property type="term" value="F:methyltransferase activity"/>
    <property type="evidence" value="ECO:0007669"/>
    <property type="project" value="UniProtKB-KW"/>
</dbReference>
<feature type="domain" description="Methyltransferase" evidence="2">
    <location>
        <begin position="7"/>
        <end position="103"/>
    </location>
</feature>
<keyword evidence="3" id="KW-0489">Methyltransferase</keyword>
<dbReference type="Proteomes" id="UP000707356">
    <property type="component" value="Unassembled WGS sequence"/>
</dbReference>
<dbReference type="InterPro" id="IPR041698">
    <property type="entry name" value="Methyltransf_25"/>
</dbReference>
<comment type="caution">
    <text evidence="3">The sequence shown here is derived from an EMBL/GenBank/DDBJ whole genome shotgun (WGS) entry which is preliminary data.</text>
</comment>
<reference evidence="3" key="2">
    <citation type="journal article" date="2022" name="Microbiol. Resour. Announc.">
        <title>Metagenome Sequencing to Explore Phylogenomics of Terrestrial Cyanobacteria.</title>
        <authorList>
            <person name="Ward R.D."/>
            <person name="Stajich J.E."/>
            <person name="Johansen J.R."/>
            <person name="Huntemann M."/>
            <person name="Clum A."/>
            <person name="Foster B."/>
            <person name="Foster B."/>
            <person name="Roux S."/>
            <person name="Palaniappan K."/>
            <person name="Varghese N."/>
            <person name="Mukherjee S."/>
            <person name="Reddy T.B.K."/>
            <person name="Daum C."/>
            <person name="Copeland A."/>
            <person name="Chen I.A."/>
            <person name="Ivanova N.N."/>
            <person name="Kyrpides N.C."/>
            <person name="Shapiro N."/>
            <person name="Eloe-Fadrosh E.A."/>
            <person name="Pietrasiak N."/>
        </authorList>
    </citation>
    <scope>NUCLEOTIDE SEQUENCE</scope>
    <source>
        <strain evidence="3">GSE-TBD4-15B</strain>
    </source>
</reference>
<evidence type="ECO:0000313" key="4">
    <source>
        <dbReference type="Proteomes" id="UP000707356"/>
    </source>
</evidence>
<dbReference type="CDD" id="cd02440">
    <property type="entry name" value="AdoMet_MTases"/>
    <property type="match status" value="1"/>
</dbReference>
<dbReference type="PANTHER" id="PTHR43861">
    <property type="entry name" value="TRANS-ACONITATE 2-METHYLTRANSFERASE-RELATED"/>
    <property type="match status" value="1"/>
</dbReference>
<dbReference type="SUPFAM" id="SSF53335">
    <property type="entry name" value="S-adenosyl-L-methionine-dependent methyltransferases"/>
    <property type="match status" value="1"/>
</dbReference>
<dbReference type="Pfam" id="PF13649">
    <property type="entry name" value="Methyltransf_25"/>
    <property type="match status" value="1"/>
</dbReference>
<accession>A0A951PCA4</accession>
<gene>
    <name evidence="3" type="ORF">KME07_15915</name>
</gene>
<evidence type="ECO:0000259" key="2">
    <source>
        <dbReference type="Pfam" id="PF13649"/>
    </source>
</evidence>
<dbReference type="Gene3D" id="3.40.50.150">
    <property type="entry name" value="Vaccinia Virus protein VP39"/>
    <property type="match status" value="1"/>
</dbReference>
<reference evidence="3" key="1">
    <citation type="submission" date="2021-05" db="EMBL/GenBank/DDBJ databases">
        <authorList>
            <person name="Pietrasiak N."/>
            <person name="Ward R."/>
            <person name="Stajich J.E."/>
            <person name="Kurbessoian T."/>
        </authorList>
    </citation>
    <scope>NUCLEOTIDE SEQUENCE</scope>
    <source>
        <strain evidence="3">GSE-TBD4-15B</strain>
    </source>
</reference>
<name>A0A951PCA4_9CYAN</name>
<proteinExistence type="predicted"/>
<keyword evidence="1" id="KW-0808">Transferase</keyword>
<organism evidence="3 4">
    <name type="scientific">Pegethrix bostrychoides GSE-TBD4-15B</name>
    <dbReference type="NCBI Taxonomy" id="2839662"/>
    <lineage>
        <taxon>Bacteria</taxon>
        <taxon>Bacillati</taxon>
        <taxon>Cyanobacteriota</taxon>
        <taxon>Cyanophyceae</taxon>
        <taxon>Oculatellales</taxon>
        <taxon>Oculatellaceae</taxon>
        <taxon>Pegethrix</taxon>
    </lineage>
</organism>
<dbReference type="AlphaFoldDB" id="A0A951PCA4"/>
<evidence type="ECO:0000313" key="3">
    <source>
        <dbReference type="EMBL" id="MBW4466911.1"/>
    </source>
</evidence>
<protein>
    <submittedName>
        <fullName evidence="3">Class I SAM-dependent methyltransferase</fullName>
    </submittedName>
</protein>